<dbReference type="SUPFAM" id="SSF52799">
    <property type="entry name" value="(Phosphotyrosine protein) phosphatases II"/>
    <property type="match status" value="1"/>
</dbReference>
<dbReference type="InterPro" id="IPR029021">
    <property type="entry name" value="Prot-tyrosine_phosphatase-like"/>
</dbReference>
<gene>
    <name evidence="4" type="ORF">COW11_05360</name>
</gene>
<keyword evidence="2" id="KW-0732">Signal</keyword>
<dbReference type="Proteomes" id="UP000231267">
    <property type="component" value="Unassembled WGS sequence"/>
</dbReference>
<evidence type="ECO:0000256" key="1">
    <source>
        <dbReference type="ARBA" id="ARBA00009580"/>
    </source>
</evidence>
<evidence type="ECO:0000259" key="3">
    <source>
        <dbReference type="PROSITE" id="PS50056"/>
    </source>
</evidence>
<comment type="similarity">
    <text evidence="1">Belongs to the protein-tyrosine phosphatase family.</text>
</comment>
<evidence type="ECO:0000256" key="2">
    <source>
        <dbReference type="SAM" id="SignalP"/>
    </source>
</evidence>
<dbReference type="AlphaFoldDB" id="A0A2J0LDY7"/>
<dbReference type="EMBL" id="PFGP01000123">
    <property type="protein sequence ID" value="PIW66055.1"/>
    <property type="molecule type" value="Genomic_DNA"/>
</dbReference>
<dbReference type="InterPro" id="IPR016130">
    <property type="entry name" value="Tyr_Pase_AS"/>
</dbReference>
<feature type="chain" id="PRO_5014409987" description="Tyrosine specific protein phosphatases domain-containing protein" evidence="2">
    <location>
        <begin position="20"/>
        <end position="136"/>
    </location>
</feature>
<dbReference type="InterPro" id="IPR055214">
    <property type="entry name" value="PTP-NADK"/>
</dbReference>
<organism evidence="4 5">
    <name type="scientific">Candidatus Taenaricola geysiri</name>
    <dbReference type="NCBI Taxonomy" id="1974752"/>
    <lineage>
        <taxon>Bacteria</taxon>
        <taxon>Pseudomonadati</taxon>
        <taxon>Candidatus Omnitrophota</taxon>
        <taxon>Candidatus Taenaricola</taxon>
    </lineage>
</organism>
<dbReference type="PROSITE" id="PS50056">
    <property type="entry name" value="TYR_PHOSPHATASE_2"/>
    <property type="match status" value="1"/>
</dbReference>
<reference evidence="4 5" key="1">
    <citation type="submission" date="2017-09" db="EMBL/GenBank/DDBJ databases">
        <title>Depth-based differentiation of microbial function through sediment-hosted aquifers and enrichment of novel symbionts in the deep terrestrial subsurface.</title>
        <authorList>
            <person name="Probst A.J."/>
            <person name="Ladd B."/>
            <person name="Jarett J.K."/>
            <person name="Geller-Mcgrath D.E."/>
            <person name="Sieber C.M."/>
            <person name="Emerson J.B."/>
            <person name="Anantharaman K."/>
            <person name="Thomas B.C."/>
            <person name="Malmstrom R."/>
            <person name="Stieglmeier M."/>
            <person name="Klingl A."/>
            <person name="Woyke T."/>
            <person name="Ryan C.M."/>
            <person name="Banfield J.F."/>
        </authorList>
    </citation>
    <scope>NUCLEOTIDE SEQUENCE [LARGE SCALE GENOMIC DNA]</scope>
    <source>
        <strain evidence="4">CG12_big_fil_rev_8_21_14_0_65_43_15</strain>
    </source>
</reference>
<name>A0A2J0LDY7_9BACT</name>
<dbReference type="PANTHER" id="PTHR31126:SF1">
    <property type="entry name" value="TYROSINE SPECIFIC PROTEIN PHOSPHATASES DOMAIN-CONTAINING PROTEIN"/>
    <property type="match status" value="1"/>
</dbReference>
<dbReference type="Pfam" id="PF22741">
    <property type="entry name" value="PTP-NADK"/>
    <property type="match status" value="1"/>
</dbReference>
<comment type="caution">
    <text evidence="4">The sequence shown here is derived from an EMBL/GenBank/DDBJ whole genome shotgun (WGS) entry which is preliminary data.</text>
</comment>
<sequence length="136" mass="15292">MKKVFVFLVVLSIAAVSFADNCPIAKFYKVDSGIYRGAAPGEKGMQHLKDKGIKAIIDLRTGKASVLKEKRLAEKLAIRYINIPLNPIYGLPEQKQVEMFLKITKDPKNRPVFIHCHNGVHRTGRMVAVYLKDALE</sequence>
<dbReference type="PANTHER" id="PTHR31126">
    <property type="entry name" value="TYROSINE-PROTEIN PHOSPHATASE"/>
    <property type="match status" value="1"/>
</dbReference>
<proteinExistence type="inferred from homology"/>
<dbReference type="GO" id="GO:0016791">
    <property type="term" value="F:phosphatase activity"/>
    <property type="evidence" value="ECO:0007669"/>
    <property type="project" value="TreeGrafter"/>
</dbReference>
<feature type="signal peptide" evidence="2">
    <location>
        <begin position="1"/>
        <end position="19"/>
    </location>
</feature>
<protein>
    <recommendedName>
        <fullName evidence="3">Tyrosine specific protein phosphatases domain-containing protein</fullName>
    </recommendedName>
</protein>
<dbReference type="InterPro" id="IPR000387">
    <property type="entry name" value="Tyr_Pase_dom"/>
</dbReference>
<dbReference type="PROSITE" id="PS00383">
    <property type="entry name" value="TYR_PHOSPHATASE_1"/>
    <property type="match status" value="1"/>
</dbReference>
<feature type="domain" description="Tyrosine specific protein phosphatases" evidence="3">
    <location>
        <begin position="98"/>
        <end position="136"/>
    </location>
</feature>
<accession>A0A2J0LDY7</accession>
<evidence type="ECO:0000313" key="4">
    <source>
        <dbReference type="EMBL" id="PIW66055.1"/>
    </source>
</evidence>
<evidence type="ECO:0000313" key="5">
    <source>
        <dbReference type="Proteomes" id="UP000231267"/>
    </source>
</evidence>
<dbReference type="Gene3D" id="3.90.190.10">
    <property type="entry name" value="Protein tyrosine phosphatase superfamily"/>
    <property type="match status" value="1"/>
</dbReference>